<keyword evidence="4" id="KW-1185">Reference proteome</keyword>
<organism evidence="3 4">
    <name type="scientific">Tautonia plasticadhaerens</name>
    <dbReference type="NCBI Taxonomy" id="2527974"/>
    <lineage>
        <taxon>Bacteria</taxon>
        <taxon>Pseudomonadati</taxon>
        <taxon>Planctomycetota</taxon>
        <taxon>Planctomycetia</taxon>
        <taxon>Isosphaerales</taxon>
        <taxon>Isosphaeraceae</taxon>
        <taxon>Tautonia</taxon>
    </lineage>
</organism>
<feature type="region of interest" description="Disordered" evidence="1">
    <location>
        <begin position="1"/>
        <end position="25"/>
    </location>
</feature>
<keyword evidence="2" id="KW-0812">Transmembrane</keyword>
<dbReference type="KEGG" id="tpla:ElP_74150"/>
<feature type="compositionally biased region" description="Basic and acidic residues" evidence="1">
    <location>
        <begin position="90"/>
        <end position="101"/>
    </location>
</feature>
<keyword evidence="2" id="KW-0472">Membrane</keyword>
<dbReference type="AlphaFoldDB" id="A0A518HF52"/>
<feature type="transmembrane region" description="Helical" evidence="2">
    <location>
        <begin position="38"/>
        <end position="60"/>
    </location>
</feature>
<evidence type="ECO:0000313" key="4">
    <source>
        <dbReference type="Proteomes" id="UP000317835"/>
    </source>
</evidence>
<evidence type="ECO:0000313" key="3">
    <source>
        <dbReference type="EMBL" id="QDV39448.1"/>
    </source>
</evidence>
<gene>
    <name evidence="3" type="ORF">ElP_74150</name>
</gene>
<evidence type="ECO:0000256" key="1">
    <source>
        <dbReference type="SAM" id="MobiDB-lite"/>
    </source>
</evidence>
<keyword evidence="2" id="KW-1133">Transmembrane helix</keyword>
<evidence type="ECO:0000256" key="2">
    <source>
        <dbReference type="SAM" id="Phobius"/>
    </source>
</evidence>
<protein>
    <submittedName>
        <fullName evidence="3">Uncharacterized protein</fullName>
    </submittedName>
</protein>
<geneLocation type="plasmid" evidence="4">
    <name>pelp_2</name>
</geneLocation>
<dbReference type="Proteomes" id="UP000317835">
    <property type="component" value="Plasmid pElP_2"/>
</dbReference>
<accession>A0A518HF52</accession>
<sequence length="127" mass="13432">MGWMSRGRPERGRIGGPRPAGDATAERLDRLERSNRRILVVLCLLGSATLVAVGAVGTGARSPDGDRITLRDRGVALRAMPTGRVGAEPRLFDEDGGERLRIGTPDDGPAVPDNPRAVGGRWPSAAQ</sequence>
<name>A0A518HF52_9BACT</name>
<keyword evidence="3" id="KW-0614">Plasmid</keyword>
<proteinExistence type="predicted"/>
<reference evidence="3 4" key="1">
    <citation type="submission" date="2019-02" db="EMBL/GenBank/DDBJ databases">
        <title>Deep-cultivation of Planctomycetes and their phenomic and genomic characterization uncovers novel biology.</title>
        <authorList>
            <person name="Wiegand S."/>
            <person name="Jogler M."/>
            <person name="Boedeker C."/>
            <person name="Pinto D."/>
            <person name="Vollmers J."/>
            <person name="Rivas-Marin E."/>
            <person name="Kohn T."/>
            <person name="Peeters S.H."/>
            <person name="Heuer A."/>
            <person name="Rast P."/>
            <person name="Oberbeckmann S."/>
            <person name="Bunk B."/>
            <person name="Jeske O."/>
            <person name="Meyerdierks A."/>
            <person name="Storesund J.E."/>
            <person name="Kallscheuer N."/>
            <person name="Luecker S."/>
            <person name="Lage O.M."/>
            <person name="Pohl T."/>
            <person name="Merkel B.J."/>
            <person name="Hornburger P."/>
            <person name="Mueller R.-W."/>
            <person name="Bruemmer F."/>
            <person name="Labrenz M."/>
            <person name="Spormann A.M."/>
            <person name="Op den Camp H."/>
            <person name="Overmann J."/>
            <person name="Amann R."/>
            <person name="Jetten M.S.M."/>
            <person name="Mascher T."/>
            <person name="Medema M.H."/>
            <person name="Devos D.P."/>
            <person name="Kaster A.-K."/>
            <person name="Ovreas L."/>
            <person name="Rohde M."/>
            <person name="Galperin M.Y."/>
            <person name="Jogler C."/>
        </authorList>
    </citation>
    <scope>NUCLEOTIDE SEQUENCE [LARGE SCALE GENOMIC DNA]</scope>
    <source>
        <strain evidence="3 4">ElP</strain>
        <plasmid evidence="4">pelp_2</plasmid>
    </source>
</reference>
<dbReference type="EMBL" id="CP036428">
    <property type="protein sequence ID" value="QDV39448.1"/>
    <property type="molecule type" value="Genomic_DNA"/>
</dbReference>
<feature type="region of interest" description="Disordered" evidence="1">
    <location>
        <begin position="87"/>
        <end position="127"/>
    </location>
</feature>